<feature type="region of interest" description="Disordered" evidence="1">
    <location>
        <begin position="293"/>
        <end position="321"/>
    </location>
</feature>
<feature type="compositionally biased region" description="Polar residues" evidence="1">
    <location>
        <begin position="143"/>
        <end position="153"/>
    </location>
</feature>
<evidence type="ECO:0000313" key="4">
    <source>
        <dbReference type="Proteomes" id="UP000065220"/>
    </source>
</evidence>
<feature type="transmembrane region" description="Helical" evidence="2">
    <location>
        <begin position="12"/>
        <end position="32"/>
    </location>
</feature>
<gene>
    <name evidence="3" type="ORF">AXF14_01510</name>
</gene>
<feature type="region of interest" description="Disordered" evidence="1">
    <location>
        <begin position="261"/>
        <end position="281"/>
    </location>
</feature>
<dbReference type="RefSeq" id="WP_067939536.1">
    <property type="nucleotide sequence ID" value="NZ_CP014228.1"/>
</dbReference>
<dbReference type="KEGG" id="ard:AXF14_01510"/>
<dbReference type="EMBL" id="CP014228">
    <property type="protein sequence ID" value="AMD86518.1"/>
    <property type="molecule type" value="Genomic_DNA"/>
</dbReference>
<reference evidence="4" key="1">
    <citation type="submission" date="2016-02" db="EMBL/GenBank/DDBJ databases">
        <authorList>
            <person name="Holder M.E."/>
            <person name="Ajami N.J."/>
            <person name="Petrosino J.F."/>
        </authorList>
    </citation>
    <scope>NUCLEOTIDE SEQUENCE [LARGE SCALE GENOMIC DNA]</scope>
    <source>
        <strain evidence="4">CCUG 36733</strain>
    </source>
</reference>
<keyword evidence="2" id="KW-0812">Transmembrane</keyword>
<protein>
    <recommendedName>
        <fullName evidence="5">Prevent-host-death protein</fullName>
    </recommendedName>
</protein>
<evidence type="ECO:0000256" key="1">
    <source>
        <dbReference type="SAM" id="MobiDB-lite"/>
    </source>
</evidence>
<keyword evidence="2" id="KW-1133">Transmembrane helix</keyword>
<name>A0A0X8JDP5_ACTRD</name>
<dbReference type="Proteomes" id="UP000065220">
    <property type="component" value="Chromosome"/>
</dbReference>
<dbReference type="AlphaFoldDB" id="A0A0X8JDP5"/>
<proteinExistence type="predicted"/>
<dbReference type="InterPro" id="IPR043777">
    <property type="entry name" value="DUF5719"/>
</dbReference>
<evidence type="ECO:0000313" key="3">
    <source>
        <dbReference type="EMBL" id="AMD86518.1"/>
    </source>
</evidence>
<feature type="compositionally biased region" description="Low complexity" evidence="1">
    <location>
        <begin position="121"/>
        <end position="140"/>
    </location>
</feature>
<keyword evidence="4" id="KW-1185">Reference proteome</keyword>
<evidence type="ECO:0008006" key="5">
    <source>
        <dbReference type="Google" id="ProtNLM"/>
    </source>
</evidence>
<organism evidence="3 4">
    <name type="scientific">Actinomyces radicidentis</name>
    <dbReference type="NCBI Taxonomy" id="111015"/>
    <lineage>
        <taxon>Bacteria</taxon>
        <taxon>Bacillati</taxon>
        <taxon>Actinomycetota</taxon>
        <taxon>Actinomycetes</taxon>
        <taxon>Actinomycetales</taxon>
        <taxon>Actinomycetaceae</taxon>
        <taxon>Actinomyces</taxon>
    </lineage>
</organism>
<dbReference type="STRING" id="111015.AXF14_01510"/>
<dbReference type="Pfam" id="PF18986">
    <property type="entry name" value="DUF5719"/>
    <property type="match status" value="1"/>
</dbReference>
<keyword evidence="2" id="KW-0472">Membrane</keyword>
<sequence length="520" mass="50671">MTRLARAARRTTGLLVSAAAVVAVGGLTWWGALAPRATSPQVEPHGVPAPASAVSYVCPAGPSDTIGAVTVGKATTSTAVTSLNPSGSLSYDGETLTADPTWSGKGADGGVIRLEDAASASPSATASASPTAGAAATAPGQRGSATGVVTSLSSDGDLRGLTTASCTPPSAVSWIVGGSAAVGSSSELRLTNPGSTSVTARVTLLGSTGELTLPSGGVVAVPAGETRTVLLETASDGSDRVAVGVEAEDGALGVSLATESLDGETPAGTEVMTPGAAPSTDLTVPGVLLTEAAGQGQEEKDGATSSDAPAVRVANPGSEPATVTLTMEGEHGSEVLPGAESVTIDPGAVFDVSLAGVDAGAYGVHVTSDQPVAAAVRLVRSDGQYPEASGALVHDVAWAQAGEPSAVRAGSVSMPRSNGMSPQLLLGSSGDAALGDTTVHLTSADGSWSTDVDVPAGTTVTAKVPDDVDAVTMSGEPGRDVTAAVVVTATVKGDAAGTLISALTPVADSQALAERRLRLG</sequence>
<feature type="region of interest" description="Disordered" evidence="1">
    <location>
        <begin position="121"/>
        <end position="153"/>
    </location>
</feature>
<accession>A0A0X8JDP5</accession>
<evidence type="ECO:0000256" key="2">
    <source>
        <dbReference type="SAM" id="Phobius"/>
    </source>
</evidence>